<evidence type="ECO:0000313" key="3">
    <source>
        <dbReference type="Proteomes" id="UP000032047"/>
    </source>
</evidence>
<keyword evidence="3" id="KW-1185">Reference proteome</keyword>
<gene>
    <name evidence="2" type="ORF">JV16_02805</name>
</gene>
<dbReference type="GO" id="GO:0005886">
    <property type="term" value="C:plasma membrane"/>
    <property type="evidence" value="ECO:0007669"/>
    <property type="project" value="UniProtKB-SubCell"/>
</dbReference>
<dbReference type="AlphaFoldDB" id="A0A0D0HQ84"/>
<sequence length="269" mass="29654">MNTAMKYQWMMMIRSKWLISFAILFAILSSTVIASSGHETAGVFTRSTAALLNLSLLLVPLVALLAGSLFIAGEKEDGRLSLILTYPISPRSLTFGLYAGSCISLWTVIAFGYGSASVVLFTTGGTWSTFFFLSFALTIVLTSIFLAIALFIGLVASNRLQALGVSLFIWAFFVLFYEFLTLALLSLVPKQFTILLFGLSVICNPVELMRVWTITAMKSSALFGPQLYEWSKWAESTSGQLSFVAIACVWMIVPLFLANVWMKRGKRHA</sequence>
<dbReference type="Pfam" id="PF12679">
    <property type="entry name" value="ABC2_membrane_2"/>
    <property type="match status" value="1"/>
</dbReference>
<evidence type="ECO:0000313" key="2">
    <source>
        <dbReference type="EMBL" id="KIP20033.1"/>
    </source>
</evidence>
<dbReference type="PATRIC" id="fig|265546.4.peg.2808"/>
<dbReference type="RefSeq" id="WP_021094105.1">
    <property type="nucleotide sequence ID" value="NZ_ANOC01000008.1"/>
</dbReference>
<feature type="transmembrane region" description="Helical" evidence="1">
    <location>
        <begin position="127"/>
        <end position="155"/>
    </location>
</feature>
<proteinExistence type="predicted"/>
<comment type="caution">
    <text evidence="2">The sequence shown here is derived from an EMBL/GenBank/DDBJ whole genome shotgun (WGS) entry which is preliminary data.</text>
</comment>
<keyword evidence="1" id="KW-1133">Transmembrane helix</keyword>
<organism evidence="2 3">
    <name type="scientific">Anoxybacillus ayderensis</name>
    <dbReference type="NCBI Taxonomy" id="265546"/>
    <lineage>
        <taxon>Bacteria</taxon>
        <taxon>Bacillati</taxon>
        <taxon>Bacillota</taxon>
        <taxon>Bacilli</taxon>
        <taxon>Bacillales</taxon>
        <taxon>Anoxybacillaceae</taxon>
        <taxon>Anoxybacillus</taxon>
    </lineage>
</organism>
<keyword evidence="1" id="KW-0472">Membrane</keyword>
<accession>A0A0D0HQ84</accession>
<dbReference type="GO" id="GO:0140359">
    <property type="term" value="F:ABC-type transporter activity"/>
    <property type="evidence" value="ECO:0007669"/>
    <property type="project" value="InterPro"/>
</dbReference>
<evidence type="ECO:0000256" key="1">
    <source>
        <dbReference type="SAM" id="Phobius"/>
    </source>
</evidence>
<feature type="transmembrane region" description="Helical" evidence="1">
    <location>
        <begin position="167"/>
        <end position="188"/>
    </location>
</feature>
<feature type="transmembrane region" description="Helical" evidence="1">
    <location>
        <begin position="50"/>
        <end position="72"/>
    </location>
</feature>
<feature type="transmembrane region" description="Helical" evidence="1">
    <location>
        <begin position="93"/>
        <end position="115"/>
    </location>
</feature>
<name>A0A0D0HQ84_9BACL</name>
<dbReference type="EMBL" id="JXTG01000028">
    <property type="protein sequence ID" value="KIP20033.1"/>
    <property type="molecule type" value="Genomic_DNA"/>
</dbReference>
<dbReference type="Proteomes" id="UP000032047">
    <property type="component" value="Unassembled WGS sequence"/>
</dbReference>
<protein>
    <submittedName>
        <fullName evidence="2">ABC-type transport system involved in multi-copper enzyme maturation, permease component</fullName>
    </submittedName>
</protein>
<keyword evidence="1" id="KW-0812">Transmembrane</keyword>
<reference evidence="2 3" key="1">
    <citation type="submission" date="2015-01" db="EMBL/GenBank/DDBJ databases">
        <title>Genome sequence of Anoxybacillus ayderensis strain AB04.</title>
        <authorList>
            <person name="Belduz A.O."/>
            <person name="Canakci S."/>
            <person name="Chan K.-G."/>
            <person name="Kahar U.M."/>
            <person name="Yaakob A.S."/>
            <person name="Chan C.S."/>
            <person name="Goh K.M."/>
        </authorList>
    </citation>
    <scope>NUCLEOTIDE SEQUENCE [LARGE SCALE GENOMIC DNA]</scope>
    <source>
        <strain evidence="2 3">AB04</strain>
    </source>
</reference>
<feature type="transmembrane region" description="Helical" evidence="1">
    <location>
        <begin position="241"/>
        <end position="262"/>
    </location>
</feature>